<sequence length="129" mass="13700">MEIDTPSPTKETIIDCSDMDSSSAEVFVLALLAVFKDRPIIISNNHLPPKKPSTLSLNPFCTLPSDTPTHHPTQDLPLPTLPPPSSNPEPSPLQIQTQAPSSPKSSTPVPSSFVPLPESTPSGVTQNPS</sequence>
<feature type="compositionally biased region" description="Pro residues" evidence="1">
    <location>
        <begin position="79"/>
        <end position="91"/>
    </location>
</feature>
<proteinExistence type="predicted"/>
<name>A0A8S9JXT2_BRACR</name>
<dbReference type="EMBL" id="QGKY02000246">
    <property type="protein sequence ID" value="KAF2587340.1"/>
    <property type="molecule type" value="Genomic_DNA"/>
</dbReference>
<feature type="region of interest" description="Disordered" evidence="1">
    <location>
        <begin position="44"/>
        <end position="129"/>
    </location>
</feature>
<organism evidence="2">
    <name type="scientific">Brassica cretica</name>
    <name type="common">Mustard</name>
    <dbReference type="NCBI Taxonomy" id="69181"/>
    <lineage>
        <taxon>Eukaryota</taxon>
        <taxon>Viridiplantae</taxon>
        <taxon>Streptophyta</taxon>
        <taxon>Embryophyta</taxon>
        <taxon>Tracheophyta</taxon>
        <taxon>Spermatophyta</taxon>
        <taxon>Magnoliopsida</taxon>
        <taxon>eudicotyledons</taxon>
        <taxon>Gunneridae</taxon>
        <taxon>Pentapetalae</taxon>
        <taxon>rosids</taxon>
        <taxon>malvids</taxon>
        <taxon>Brassicales</taxon>
        <taxon>Brassicaceae</taxon>
        <taxon>Brassiceae</taxon>
        <taxon>Brassica</taxon>
    </lineage>
</organism>
<protein>
    <submittedName>
        <fullName evidence="2">Uncharacterized protein</fullName>
    </submittedName>
</protein>
<feature type="compositionally biased region" description="Low complexity" evidence="1">
    <location>
        <begin position="100"/>
        <end position="117"/>
    </location>
</feature>
<reference evidence="2" key="1">
    <citation type="submission" date="2019-12" db="EMBL/GenBank/DDBJ databases">
        <title>Genome sequencing and annotation of Brassica cretica.</title>
        <authorList>
            <person name="Studholme D.J."/>
            <person name="Sarris P.F."/>
        </authorList>
    </citation>
    <scope>NUCLEOTIDE SEQUENCE</scope>
    <source>
        <strain evidence="2">PFS-102/07</strain>
        <tissue evidence="2">Leaf</tissue>
    </source>
</reference>
<evidence type="ECO:0000256" key="1">
    <source>
        <dbReference type="SAM" id="MobiDB-lite"/>
    </source>
</evidence>
<gene>
    <name evidence="2" type="ORF">F2Q70_00034541</name>
</gene>
<accession>A0A8S9JXT2</accession>
<dbReference type="AlphaFoldDB" id="A0A8S9JXT2"/>
<evidence type="ECO:0000313" key="2">
    <source>
        <dbReference type="EMBL" id="KAF2587340.1"/>
    </source>
</evidence>
<feature type="compositionally biased region" description="Polar residues" evidence="1">
    <location>
        <begin position="119"/>
        <end position="129"/>
    </location>
</feature>
<comment type="caution">
    <text evidence="2">The sequence shown here is derived from an EMBL/GenBank/DDBJ whole genome shotgun (WGS) entry which is preliminary data.</text>
</comment>